<keyword evidence="1" id="KW-0175">Coiled coil</keyword>
<dbReference type="Gene3D" id="3.40.1660.10">
    <property type="entry name" value="EreA-like (biosynthetic domain)"/>
    <property type="match status" value="1"/>
</dbReference>
<feature type="coiled-coil region" evidence="1">
    <location>
        <begin position="217"/>
        <end position="244"/>
    </location>
</feature>
<dbReference type="PANTHER" id="PTHR31299:SF0">
    <property type="entry name" value="ESTERASE, PUTATIVE (AFU_ORTHOLOGUE AFUA_1G05850)-RELATED"/>
    <property type="match status" value="1"/>
</dbReference>
<evidence type="ECO:0000313" key="3">
    <source>
        <dbReference type="Proteomes" id="UP000216207"/>
    </source>
</evidence>
<evidence type="ECO:0008006" key="4">
    <source>
        <dbReference type="Google" id="ProtNLM"/>
    </source>
</evidence>
<organism evidence="2 3">
    <name type="scientific">Shouchella clausii</name>
    <name type="common">Alkalihalobacillus clausii</name>
    <dbReference type="NCBI Taxonomy" id="79880"/>
    <lineage>
        <taxon>Bacteria</taxon>
        <taxon>Bacillati</taxon>
        <taxon>Bacillota</taxon>
        <taxon>Bacilli</taxon>
        <taxon>Bacillales</taxon>
        <taxon>Bacillaceae</taxon>
        <taxon>Shouchella</taxon>
    </lineage>
</organism>
<dbReference type="PANTHER" id="PTHR31299">
    <property type="entry name" value="ESTERASE, PUTATIVE (AFU_ORTHOLOGUE AFUA_1G05850)-RELATED"/>
    <property type="match status" value="1"/>
</dbReference>
<dbReference type="Gene3D" id="1.20.1440.30">
    <property type="entry name" value="Biosynthetic Protein domain"/>
    <property type="match status" value="1"/>
</dbReference>
<dbReference type="Gene3D" id="3.30.1870.10">
    <property type="entry name" value="EreA-like, domain 2"/>
    <property type="match status" value="1"/>
</dbReference>
<dbReference type="SUPFAM" id="SSF159501">
    <property type="entry name" value="EreA/ChaN-like"/>
    <property type="match status" value="1"/>
</dbReference>
<sequence>MSLRIRSCPLACPCLVMERITLFARNGRQKSLERLYTVRKEKMMVNKFADKRTEWKEQINEQLIPLDEGEWKQLDRFLEGKQIVLLGENSHWVSEYYTNKIKFVQYLYEKHGFRVLVLESGLVEASTTDFFGNTNLEDAMKNGLLDIYHNEEMTTLFTNEGLKDLTIAGMDVQPISNDCSQRILSCVEKEIGGHVANKLKDVEATFFELEPQIRNEVKLAKDTKKQLKQLAEGYEEVISLMENEMQAGVYSKRLQLIYRGIVNRKQWLLVNLKGRFRSGSLRDVFMYENLEWLFDYYKGEKIIVWSHNYHIRKNRSLLLKGLGIKTVGHLLAKQYAHSLLSVGFYAGSGTCLSPYKQPYDISVKNQYHLEKLLMEFNRDVLFLPVNVDAIGKKRPWSKQNWWLLEMKWLGMAPLVIKPYKFYDAIFFVKRVNPPRYWEDQD</sequence>
<dbReference type="EMBL" id="NPCC01000011">
    <property type="protein sequence ID" value="PAE89072.1"/>
    <property type="molecule type" value="Genomic_DNA"/>
</dbReference>
<comment type="caution">
    <text evidence="2">The sequence shown here is derived from an EMBL/GenBank/DDBJ whole genome shotgun (WGS) entry which is preliminary data.</text>
</comment>
<dbReference type="Proteomes" id="UP000216207">
    <property type="component" value="Unassembled WGS sequence"/>
</dbReference>
<accession>A0A268NZZ8</accession>
<evidence type="ECO:0000313" key="2">
    <source>
        <dbReference type="EMBL" id="PAE89072.1"/>
    </source>
</evidence>
<proteinExistence type="predicted"/>
<dbReference type="InterPro" id="IPR007815">
    <property type="entry name" value="Emycin_Estase"/>
</dbReference>
<evidence type="ECO:0000256" key="1">
    <source>
        <dbReference type="SAM" id="Coils"/>
    </source>
</evidence>
<dbReference type="Pfam" id="PF05139">
    <property type="entry name" value="Erythro_esteras"/>
    <property type="match status" value="1"/>
</dbReference>
<dbReference type="GO" id="GO:0046677">
    <property type="term" value="P:response to antibiotic"/>
    <property type="evidence" value="ECO:0007669"/>
    <property type="project" value="InterPro"/>
</dbReference>
<reference evidence="2 3" key="1">
    <citation type="submission" date="2017-07" db="EMBL/GenBank/DDBJ databases">
        <title>Isolation and whole genome analysis of endospore-forming bacteria from heroin.</title>
        <authorList>
            <person name="Kalinowski J."/>
            <person name="Ahrens B."/>
            <person name="Al-Dilaimi A."/>
            <person name="Winkler A."/>
            <person name="Wibberg D."/>
            <person name="Schleenbecker U."/>
            <person name="Ruckert C."/>
            <person name="Wolfel R."/>
            <person name="Grass G."/>
        </authorList>
    </citation>
    <scope>NUCLEOTIDE SEQUENCE [LARGE SCALE GENOMIC DNA]</scope>
    <source>
        <strain evidence="2 3">7539</strain>
    </source>
</reference>
<protein>
    <recommendedName>
        <fullName evidence="4">Erythromycin esterase</fullName>
    </recommendedName>
</protein>
<name>A0A268NZZ8_SHOCL</name>
<gene>
    <name evidence="2" type="ORF">CHH72_09510</name>
</gene>
<dbReference type="CDD" id="cd14728">
    <property type="entry name" value="Ere-like"/>
    <property type="match status" value="1"/>
</dbReference>
<dbReference type="AlphaFoldDB" id="A0A268NZZ8"/>
<dbReference type="InterPro" id="IPR052036">
    <property type="entry name" value="Hydrolase/PRTase-associated"/>
</dbReference>